<keyword evidence="8" id="KW-0119">Carbohydrate metabolism</keyword>
<dbReference type="SUPFAM" id="SSF51445">
    <property type="entry name" value="(Trans)glycosidases"/>
    <property type="match status" value="1"/>
</dbReference>
<dbReference type="EMBL" id="OUUZ01000013">
    <property type="protein sequence ID" value="SPQ24865.1"/>
    <property type="molecule type" value="Genomic_DNA"/>
</dbReference>
<keyword evidence="9 13" id="KW-0326">Glycosidase</keyword>
<dbReference type="InterPro" id="IPR035971">
    <property type="entry name" value="CBD_sf"/>
</dbReference>
<dbReference type="EC" id="3.2.1.78" evidence="4"/>
<evidence type="ECO:0000256" key="13">
    <source>
        <dbReference type="RuleBase" id="RU361153"/>
    </source>
</evidence>
<dbReference type="Pfam" id="PF00150">
    <property type="entry name" value="Cellulase"/>
    <property type="match status" value="1"/>
</dbReference>
<evidence type="ECO:0000256" key="10">
    <source>
        <dbReference type="ARBA" id="ARBA00023326"/>
    </source>
</evidence>
<dbReference type="GO" id="GO:0030248">
    <property type="term" value="F:cellulose binding"/>
    <property type="evidence" value="ECO:0007669"/>
    <property type="project" value="InterPro"/>
</dbReference>
<evidence type="ECO:0000313" key="17">
    <source>
        <dbReference type="Proteomes" id="UP000289323"/>
    </source>
</evidence>
<dbReference type="Proteomes" id="UP000289323">
    <property type="component" value="Unassembled WGS sequence"/>
</dbReference>
<keyword evidence="5" id="KW-0964">Secreted</keyword>
<evidence type="ECO:0000256" key="14">
    <source>
        <dbReference type="SAM" id="MobiDB-lite"/>
    </source>
</evidence>
<dbReference type="SMART" id="SM00236">
    <property type="entry name" value="fCBD"/>
    <property type="match status" value="1"/>
</dbReference>
<protein>
    <recommendedName>
        <fullName evidence="11">Mannan endo-1,4-beta-mannosidase A</fullName>
        <ecNumber evidence="4">3.2.1.78</ecNumber>
    </recommendedName>
    <alternativeName>
        <fullName evidence="12">Endo-beta-1,4-mannanase A</fullName>
    </alternativeName>
</protein>
<dbReference type="InterPro" id="IPR017853">
    <property type="entry name" value="GH"/>
</dbReference>
<sequence length="618" mass="66649">MATTAPPPLQVHLPLAKQVELNSREDILFLHPGYDSRNILLSLPRVDGATSTSTYGVHHRTALLACQIIAGNAFANSFLALDKAGQQRVQEPLDGILTNAEYYFFVQGSVLYPIVPSFRDWEFPHGRIPDWWPAITPTSVSSEDCAVTNAGYAVDGAHLVPKEEQDWLLKMKSIAALVLLAGGAAGQQSAYGQCGGINYSGPTSCVAGYACTSWNPYYYQCVPGTATPTPTTTSHTSTVVTTTSTSKSTSSTKTSTVSTKTTSSSTTGPTATGFAKTNGLLFEIDGVTKYFAGTNCYWCGFLTSNDDVDHVFTDMAAAGFKVVRVWGFNDVNTIPSTGTVWYQYLSASGSQINTGEYGLQRLDYVVSSAAAHGLKLIINFVNNWNDYGGINAYVNAFGGNASTWYTNTAAQAQYQKYIEAVVSRYKDSTAVFAWELANEPRCSGCDGSVIYNWAATTSRYIKSLDPNHMVTMGDEGFGPLTGGDGSYPYQTGAGGYTWVDNLNISTLDFGTLHLYPDSWGQPYSWGDLWISTHGAACVNANKPCILEEYGGGNNCTVENPWQATALATKGIAGDMFWQYGDTLPSCNCQTSQDGNTVYYNQGNWDCMVTQHVAAINAS</sequence>
<evidence type="ECO:0000256" key="4">
    <source>
        <dbReference type="ARBA" id="ARBA00012706"/>
    </source>
</evidence>
<evidence type="ECO:0000256" key="2">
    <source>
        <dbReference type="ARBA" id="ARBA00004613"/>
    </source>
</evidence>
<dbReference type="AlphaFoldDB" id="A0A3S4B8T4"/>
<dbReference type="Pfam" id="PF00734">
    <property type="entry name" value="CBM_1"/>
    <property type="match status" value="1"/>
</dbReference>
<evidence type="ECO:0000256" key="8">
    <source>
        <dbReference type="ARBA" id="ARBA00023277"/>
    </source>
</evidence>
<keyword evidence="10" id="KW-0624">Polysaccharide degradation</keyword>
<dbReference type="GO" id="GO:0046355">
    <property type="term" value="P:mannan catabolic process"/>
    <property type="evidence" value="ECO:0007669"/>
    <property type="project" value="UniProtKB-ARBA"/>
</dbReference>
<evidence type="ECO:0000259" key="15">
    <source>
        <dbReference type="PROSITE" id="PS51164"/>
    </source>
</evidence>
<dbReference type="PROSITE" id="PS00562">
    <property type="entry name" value="CBM1_1"/>
    <property type="match status" value="1"/>
</dbReference>
<organism evidence="16 17">
    <name type="scientific">Thermothielavioides terrestris</name>
    <dbReference type="NCBI Taxonomy" id="2587410"/>
    <lineage>
        <taxon>Eukaryota</taxon>
        <taxon>Fungi</taxon>
        <taxon>Dikarya</taxon>
        <taxon>Ascomycota</taxon>
        <taxon>Pezizomycotina</taxon>
        <taxon>Sordariomycetes</taxon>
        <taxon>Sordariomycetidae</taxon>
        <taxon>Sordariales</taxon>
        <taxon>Chaetomiaceae</taxon>
        <taxon>Thermothielavioides</taxon>
    </lineage>
</organism>
<dbReference type="InterPro" id="IPR000254">
    <property type="entry name" value="CBD"/>
</dbReference>
<evidence type="ECO:0000256" key="9">
    <source>
        <dbReference type="ARBA" id="ARBA00023295"/>
    </source>
</evidence>
<dbReference type="GO" id="GO:0016985">
    <property type="term" value="F:mannan endo-1,4-beta-mannosidase activity"/>
    <property type="evidence" value="ECO:0007669"/>
    <property type="project" value="UniProtKB-EC"/>
</dbReference>
<dbReference type="GO" id="GO:0005576">
    <property type="term" value="C:extracellular region"/>
    <property type="evidence" value="ECO:0007669"/>
    <property type="project" value="UniProtKB-SubCell"/>
</dbReference>
<evidence type="ECO:0000256" key="7">
    <source>
        <dbReference type="ARBA" id="ARBA00022801"/>
    </source>
</evidence>
<evidence type="ECO:0000256" key="11">
    <source>
        <dbReference type="ARBA" id="ARBA00068505"/>
    </source>
</evidence>
<dbReference type="SUPFAM" id="SSF57180">
    <property type="entry name" value="Cellulose-binding domain"/>
    <property type="match status" value="1"/>
</dbReference>
<gene>
    <name evidence="16" type="ORF">TT172_LOCUS7284</name>
</gene>
<evidence type="ECO:0000256" key="1">
    <source>
        <dbReference type="ARBA" id="ARBA00001678"/>
    </source>
</evidence>
<comment type="similarity">
    <text evidence="3 13">Belongs to the glycosyl hydrolase 5 (cellulase A) family.</text>
</comment>
<evidence type="ECO:0000256" key="3">
    <source>
        <dbReference type="ARBA" id="ARBA00005641"/>
    </source>
</evidence>
<evidence type="ECO:0000256" key="5">
    <source>
        <dbReference type="ARBA" id="ARBA00022525"/>
    </source>
</evidence>
<dbReference type="InterPro" id="IPR045053">
    <property type="entry name" value="MAN-like"/>
</dbReference>
<feature type="domain" description="CBM1" evidence="15">
    <location>
        <begin position="186"/>
        <end position="222"/>
    </location>
</feature>
<evidence type="ECO:0000313" key="16">
    <source>
        <dbReference type="EMBL" id="SPQ24865.1"/>
    </source>
</evidence>
<dbReference type="PROSITE" id="PS51164">
    <property type="entry name" value="CBM1_2"/>
    <property type="match status" value="1"/>
</dbReference>
<accession>A0A3S4B8T4</accession>
<dbReference type="FunFam" id="3.20.20.80:FF:000076">
    <property type="entry name" value="Mannan endo-1,4-beta-mannosidase A"/>
    <property type="match status" value="1"/>
</dbReference>
<comment type="subcellular location">
    <subcellularLocation>
        <location evidence="2">Secreted</location>
    </subcellularLocation>
</comment>
<keyword evidence="7 13" id="KW-0378">Hydrolase</keyword>
<dbReference type="InterPro" id="IPR001547">
    <property type="entry name" value="Glyco_hydro_5"/>
</dbReference>
<evidence type="ECO:0000256" key="12">
    <source>
        <dbReference type="ARBA" id="ARBA00077212"/>
    </source>
</evidence>
<dbReference type="PANTHER" id="PTHR31451">
    <property type="match status" value="1"/>
</dbReference>
<dbReference type="Gene3D" id="3.20.20.80">
    <property type="entry name" value="Glycosidases"/>
    <property type="match status" value="1"/>
</dbReference>
<feature type="region of interest" description="Disordered" evidence="14">
    <location>
        <begin position="228"/>
        <end position="268"/>
    </location>
</feature>
<evidence type="ECO:0000256" key="6">
    <source>
        <dbReference type="ARBA" id="ARBA00022729"/>
    </source>
</evidence>
<keyword evidence="6" id="KW-0732">Signal</keyword>
<comment type="catalytic activity">
    <reaction evidence="1">
        <text>Random hydrolysis of (1-&gt;4)-beta-D-mannosidic linkages in mannans, galactomannans and glucomannans.</text>
        <dbReference type="EC" id="3.2.1.78"/>
    </reaction>
</comment>
<reference evidence="16 17" key="1">
    <citation type="submission" date="2018-04" db="EMBL/GenBank/DDBJ databases">
        <authorList>
            <person name="Huttner S."/>
            <person name="Dainat J."/>
        </authorList>
    </citation>
    <scope>NUCLEOTIDE SEQUENCE [LARGE SCALE GENOMIC DNA]</scope>
</reference>
<dbReference type="PANTHER" id="PTHR31451:SF39">
    <property type="entry name" value="MANNAN ENDO-1,4-BETA-MANNOSIDASE 1"/>
    <property type="match status" value="1"/>
</dbReference>
<name>A0A3S4B8T4_9PEZI</name>
<proteinExistence type="inferred from homology"/>